<dbReference type="PROSITE" id="PS51831">
    <property type="entry name" value="HD"/>
    <property type="match status" value="1"/>
</dbReference>
<dbReference type="RefSeq" id="WP_228345520.1">
    <property type="nucleotide sequence ID" value="NZ_CP046056.1"/>
</dbReference>
<dbReference type="InterPro" id="IPR037522">
    <property type="entry name" value="HD_GYP_dom"/>
</dbReference>
<dbReference type="Pfam" id="PF00072">
    <property type="entry name" value="Response_reg"/>
    <property type="match status" value="1"/>
</dbReference>
<evidence type="ECO:0000313" key="6">
    <source>
        <dbReference type="Proteomes" id="UP000596074"/>
    </source>
</evidence>
<dbReference type="PROSITE" id="PS51832">
    <property type="entry name" value="HD_GYP"/>
    <property type="match status" value="1"/>
</dbReference>
<accession>A0A9X7YMS3</accession>
<dbReference type="Gene3D" id="1.10.3210.10">
    <property type="entry name" value="Hypothetical protein af1432"/>
    <property type="match status" value="1"/>
</dbReference>
<dbReference type="GO" id="GO:0000160">
    <property type="term" value="P:phosphorelay signal transduction system"/>
    <property type="evidence" value="ECO:0007669"/>
    <property type="project" value="InterPro"/>
</dbReference>
<dbReference type="Pfam" id="PF13487">
    <property type="entry name" value="HD_5"/>
    <property type="match status" value="1"/>
</dbReference>
<dbReference type="SMART" id="SM00471">
    <property type="entry name" value="HDc"/>
    <property type="match status" value="1"/>
</dbReference>
<dbReference type="InterPro" id="IPR006674">
    <property type="entry name" value="HD_domain"/>
</dbReference>
<dbReference type="PANTHER" id="PTHR45228:SF5">
    <property type="entry name" value="CYCLIC DI-GMP PHOSPHODIESTERASE VC_1348-RELATED"/>
    <property type="match status" value="1"/>
</dbReference>
<dbReference type="Gene3D" id="3.40.50.2300">
    <property type="match status" value="1"/>
</dbReference>
<feature type="modified residue" description="4-aspartylphosphate" evidence="1">
    <location>
        <position position="63"/>
    </location>
</feature>
<name>A0A9X7YMS3_9GAMM</name>
<keyword evidence="6" id="KW-1185">Reference proteome</keyword>
<dbReference type="PROSITE" id="PS50110">
    <property type="entry name" value="RESPONSE_REGULATORY"/>
    <property type="match status" value="1"/>
</dbReference>
<reference evidence="5 6" key="1">
    <citation type="submission" date="2019-11" db="EMBL/GenBank/DDBJ databases">
        <title>Venatorbacter sp. nov. a predator of Campylobacter and other Gram-negative bacteria.</title>
        <authorList>
            <person name="Saeedi A."/>
            <person name="Cummings N.J."/>
            <person name="Connerton I.F."/>
            <person name="Connerton P.L."/>
        </authorList>
    </citation>
    <scope>NUCLEOTIDE SEQUENCE [LARGE SCALE GENOMIC DNA]</scope>
    <source>
        <strain evidence="5">XL5</strain>
    </source>
</reference>
<dbReference type="Proteomes" id="UP000596074">
    <property type="component" value="Chromosome"/>
</dbReference>
<keyword evidence="1" id="KW-0597">Phosphoprotein</keyword>
<gene>
    <name evidence="5" type="ORF">GJQ55_00290</name>
</gene>
<dbReference type="AlphaFoldDB" id="A0A9X7YMS3"/>
<protein>
    <submittedName>
        <fullName evidence="5">Response regulator</fullName>
    </submittedName>
</protein>
<organism evidence="5 6">
    <name type="scientific">Venatoribacter cucullus</name>
    <dbReference type="NCBI Taxonomy" id="2661630"/>
    <lineage>
        <taxon>Bacteria</taxon>
        <taxon>Pseudomonadati</taxon>
        <taxon>Pseudomonadota</taxon>
        <taxon>Gammaproteobacteria</taxon>
        <taxon>Oceanospirillales</taxon>
        <taxon>Oceanospirillaceae</taxon>
        <taxon>Venatoribacter</taxon>
    </lineage>
</organism>
<evidence type="ECO:0000259" key="2">
    <source>
        <dbReference type="PROSITE" id="PS50110"/>
    </source>
</evidence>
<proteinExistence type="predicted"/>
<dbReference type="InterPro" id="IPR003607">
    <property type="entry name" value="HD/PDEase_dom"/>
</dbReference>
<dbReference type="SMART" id="SM00448">
    <property type="entry name" value="REC"/>
    <property type="match status" value="1"/>
</dbReference>
<evidence type="ECO:0000256" key="1">
    <source>
        <dbReference type="PROSITE-ProRule" id="PRU00169"/>
    </source>
</evidence>
<feature type="domain" description="HD-GYP" evidence="4">
    <location>
        <begin position="150"/>
        <end position="347"/>
    </location>
</feature>
<dbReference type="InterPro" id="IPR001789">
    <property type="entry name" value="Sig_transdc_resp-reg_receiver"/>
</dbReference>
<feature type="domain" description="HD" evidence="3">
    <location>
        <begin position="172"/>
        <end position="296"/>
    </location>
</feature>
<evidence type="ECO:0000313" key="5">
    <source>
        <dbReference type="EMBL" id="QQD23009.1"/>
    </source>
</evidence>
<evidence type="ECO:0000259" key="3">
    <source>
        <dbReference type="PROSITE" id="PS51831"/>
    </source>
</evidence>
<dbReference type="CDD" id="cd19920">
    <property type="entry name" value="REC_PA4781-like"/>
    <property type="match status" value="1"/>
</dbReference>
<dbReference type="SUPFAM" id="SSF52172">
    <property type="entry name" value="CheY-like"/>
    <property type="match status" value="1"/>
</dbReference>
<dbReference type="GO" id="GO:0008081">
    <property type="term" value="F:phosphoric diester hydrolase activity"/>
    <property type="evidence" value="ECO:0007669"/>
    <property type="project" value="UniProtKB-ARBA"/>
</dbReference>
<feature type="domain" description="Response regulatory" evidence="2">
    <location>
        <begin position="15"/>
        <end position="130"/>
    </location>
</feature>
<sequence length="353" mass="39416">MTDHSADHSADHRHTILLVDDVAENLDILNAVLRPHYHTRVALNGDKALSIAHNHPPDLILLDIMMPGLSGYDVCARLKANPDTRDIPVIFITAMSEVEDEQHGLALGAVDYITKPISPPLVLSRVKTHLALYDQHRELMRLVQERTAQLYGTRQQIIYRLGRAAEFRDNETGNHILRMSHFCRLIAREAGLGEASVELLFNAAPMHDVGKIGIPDRILLKPGKLDADEWAFMQKHSEIGAEIIGEHDDELLQMARLIALHHHEKWDGSGYPAGLAGENIPLPARIVALADVFDALTSERPYKPAWPLERAVVFIEEHSGTHFDPGLLPAFHNALPQMLEIRAQFADQPHPEG</sequence>
<dbReference type="KEGG" id="vcw:GJQ55_00290"/>
<dbReference type="EMBL" id="CP046056">
    <property type="protein sequence ID" value="QQD23009.1"/>
    <property type="molecule type" value="Genomic_DNA"/>
</dbReference>
<dbReference type="CDD" id="cd00077">
    <property type="entry name" value="HDc"/>
    <property type="match status" value="1"/>
</dbReference>
<dbReference type="InterPro" id="IPR011006">
    <property type="entry name" value="CheY-like_superfamily"/>
</dbReference>
<dbReference type="SUPFAM" id="SSF109604">
    <property type="entry name" value="HD-domain/PDEase-like"/>
    <property type="match status" value="1"/>
</dbReference>
<dbReference type="PANTHER" id="PTHR45228">
    <property type="entry name" value="CYCLIC DI-GMP PHOSPHODIESTERASE TM_0186-RELATED"/>
    <property type="match status" value="1"/>
</dbReference>
<dbReference type="InterPro" id="IPR052020">
    <property type="entry name" value="Cyclic_di-GMP/3'3'-cGAMP_PDE"/>
</dbReference>
<evidence type="ECO:0000259" key="4">
    <source>
        <dbReference type="PROSITE" id="PS51832"/>
    </source>
</evidence>